<protein>
    <recommendedName>
        <fullName evidence="4">Serine protease</fullName>
    </recommendedName>
</protein>
<dbReference type="EMBL" id="CP059399">
    <property type="protein sequence ID" value="QLY34942.1"/>
    <property type="molecule type" value="Genomic_DNA"/>
</dbReference>
<evidence type="ECO:0008006" key="4">
    <source>
        <dbReference type="Google" id="ProtNLM"/>
    </source>
</evidence>
<dbReference type="KEGG" id="nhu:H0264_36545"/>
<evidence type="ECO:0000256" key="1">
    <source>
        <dbReference type="SAM" id="SignalP"/>
    </source>
</evidence>
<keyword evidence="3" id="KW-1185">Reference proteome</keyword>
<evidence type="ECO:0000313" key="3">
    <source>
        <dbReference type="Proteomes" id="UP000515512"/>
    </source>
</evidence>
<keyword evidence="1" id="KW-0732">Signal</keyword>
<organism evidence="2 3">
    <name type="scientific">Nocardia huaxiensis</name>
    <dbReference type="NCBI Taxonomy" id="2755382"/>
    <lineage>
        <taxon>Bacteria</taxon>
        <taxon>Bacillati</taxon>
        <taxon>Actinomycetota</taxon>
        <taxon>Actinomycetes</taxon>
        <taxon>Mycobacteriales</taxon>
        <taxon>Nocardiaceae</taxon>
        <taxon>Nocardia</taxon>
    </lineage>
</organism>
<gene>
    <name evidence="2" type="ORF">H0264_36545</name>
</gene>
<dbReference type="AlphaFoldDB" id="A0A7D6VHU3"/>
<dbReference type="Proteomes" id="UP000515512">
    <property type="component" value="Chromosome"/>
</dbReference>
<reference evidence="2 3" key="1">
    <citation type="submission" date="2020-07" db="EMBL/GenBank/DDBJ databases">
        <authorList>
            <person name="Zhuang K."/>
            <person name="Ran Y."/>
        </authorList>
    </citation>
    <scope>NUCLEOTIDE SEQUENCE [LARGE SCALE GENOMIC DNA]</scope>
    <source>
        <strain evidence="2 3">WCH-YHL-001</strain>
    </source>
</reference>
<dbReference type="InterPro" id="IPR043504">
    <property type="entry name" value="Peptidase_S1_PA_chymotrypsin"/>
</dbReference>
<dbReference type="Gene3D" id="2.40.10.10">
    <property type="entry name" value="Trypsin-like serine proteases"/>
    <property type="match status" value="2"/>
</dbReference>
<feature type="signal peptide" evidence="1">
    <location>
        <begin position="1"/>
        <end position="23"/>
    </location>
</feature>
<feature type="chain" id="PRO_5027870550" description="Serine protease" evidence="1">
    <location>
        <begin position="24"/>
        <end position="234"/>
    </location>
</feature>
<proteinExistence type="predicted"/>
<name>A0A7D6VHU3_9NOCA</name>
<sequence length="234" mass="23027">MAARASAVAALGLLAASPLPAAAAPEEVAAAPGRAELGGGSGIVLGSRTKCSLTTIGYDGAGRLVGFTAGHCAEAGTPVRGEQFPEAGVVGVVVTADEQLDYGVIQFDPNLVVPLRTVGGTTIAGISPAPAAWNVVCQNGRTSGHACGVVWSSSPMGFMEQACSSYGDSGGPVTIGDRLVGLVSGPLINDTTGIRFSCSAAANPLHTPVIAVAFDAIRAAVDAGKGVGAGFQPV</sequence>
<dbReference type="InterPro" id="IPR009003">
    <property type="entry name" value="Peptidase_S1_PA"/>
</dbReference>
<evidence type="ECO:0000313" key="2">
    <source>
        <dbReference type="EMBL" id="QLY34942.1"/>
    </source>
</evidence>
<accession>A0A7D6VHU3</accession>
<dbReference type="SUPFAM" id="SSF50494">
    <property type="entry name" value="Trypsin-like serine proteases"/>
    <property type="match status" value="1"/>
</dbReference>